<dbReference type="Pfam" id="PF18040">
    <property type="entry name" value="BPA_C"/>
    <property type="match status" value="1"/>
</dbReference>
<keyword evidence="4" id="KW-1185">Reference proteome</keyword>
<dbReference type="CDD" id="cd00161">
    <property type="entry name" value="beta-trefoil_Ricin-like"/>
    <property type="match status" value="1"/>
</dbReference>
<dbReference type="OrthoDB" id="6374680at2"/>
<feature type="chain" id="PRO_5015783750" description="Ricin B lectin domain-containing protein" evidence="1">
    <location>
        <begin position="29"/>
        <end position="968"/>
    </location>
</feature>
<dbReference type="SUPFAM" id="SSF51445">
    <property type="entry name" value="(Trans)glycosidases"/>
    <property type="match status" value="1"/>
</dbReference>
<dbReference type="Gene3D" id="3.20.20.80">
    <property type="entry name" value="Glycosidases"/>
    <property type="match status" value="1"/>
</dbReference>
<gene>
    <name evidence="3" type="ORF">C2869_06040</name>
</gene>
<protein>
    <recommendedName>
        <fullName evidence="2">Ricin B lectin domain-containing protein</fullName>
    </recommendedName>
</protein>
<dbReference type="Pfam" id="PF14200">
    <property type="entry name" value="RicinB_lectin_2"/>
    <property type="match status" value="1"/>
</dbReference>
<dbReference type="KEGG" id="cate:C2869_06040"/>
<name>A0A2S0VP77_9ALTE</name>
<evidence type="ECO:0000313" key="4">
    <source>
        <dbReference type="Proteomes" id="UP000244441"/>
    </source>
</evidence>
<evidence type="ECO:0000313" key="3">
    <source>
        <dbReference type="EMBL" id="AWB66025.1"/>
    </source>
</evidence>
<feature type="domain" description="Ricin B lectin" evidence="2">
    <location>
        <begin position="831"/>
        <end position="968"/>
    </location>
</feature>
<dbReference type="InterPro" id="IPR000772">
    <property type="entry name" value="Ricin_B_lectin"/>
</dbReference>
<dbReference type="AlphaFoldDB" id="A0A2S0VP77"/>
<dbReference type="RefSeq" id="WP_108602097.1">
    <property type="nucleotide sequence ID" value="NZ_CP026604.1"/>
</dbReference>
<proteinExistence type="predicted"/>
<accession>A0A2S0VP77</accession>
<evidence type="ECO:0000259" key="2">
    <source>
        <dbReference type="SMART" id="SM00458"/>
    </source>
</evidence>
<dbReference type="Gene3D" id="2.80.10.50">
    <property type="match status" value="1"/>
</dbReference>
<dbReference type="EMBL" id="CP026604">
    <property type="protein sequence ID" value="AWB66025.1"/>
    <property type="molecule type" value="Genomic_DNA"/>
</dbReference>
<dbReference type="InterPro" id="IPR041224">
    <property type="entry name" value="BPA_C"/>
</dbReference>
<dbReference type="SUPFAM" id="SSF50370">
    <property type="entry name" value="Ricin B-like lectins"/>
    <property type="match status" value="1"/>
</dbReference>
<dbReference type="InterPro" id="IPR040527">
    <property type="entry name" value="Beta-sand_Porphyrn"/>
</dbReference>
<dbReference type="Proteomes" id="UP000244441">
    <property type="component" value="Chromosome"/>
</dbReference>
<dbReference type="PROSITE" id="PS50231">
    <property type="entry name" value="RICIN_B_LECTIN"/>
    <property type="match status" value="1"/>
</dbReference>
<keyword evidence="1" id="KW-0732">Signal</keyword>
<evidence type="ECO:0000256" key="1">
    <source>
        <dbReference type="SAM" id="SignalP"/>
    </source>
</evidence>
<feature type="signal peptide" evidence="1">
    <location>
        <begin position="1"/>
        <end position="28"/>
    </location>
</feature>
<dbReference type="Pfam" id="PF18206">
    <property type="entry name" value="Porphyrn_cat_1"/>
    <property type="match status" value="1"/>
</dbReference>
<dbReference type="Gene3D" id="2.60.40.1180">
    <property type="entry name" value="Golgi alpha-mannosidase II"/>
    <property type="match status" value="1"/>
</dbReference>
<reference evidence="3 4" key="1">
    <citation type="submission" date="2018-01" db="EMBL/GenBank/DDBJ databases">
        <title>Genome sequence of a Cantenovulum-like bacteria.</title>
        <authorList>
            <person name="Tan W.R."/>
            <person name="Lau N.-S."/>
            <person name="Go F."/>
            <person name="Amirul A.-A.A."/>
        </authorList>
    </citation>
    <scope>NUCLEOTIDE SEQUENCE [LARGE SCALE GENOMIC DNA]</scope>
    <source>
        <strain evidence="3 4">CCB-QB4</strain>
    </source>
</reference>
<dbReference type="CDD" id="cd21510">
    <property type="entry name" value="agarase_cat"/>
    <property type="match status" value="1"/>
</dbReference>
<dbReference type="SMART" id="SM00458">
    <property type="entry name" value="RICIN"/>
    <property type="match status" value="1"/>
</dbReference>
<sequence>MKMIKSVSAWKKVSLALATAVMSHSTLAATTATIDLNTQKFIGGQSDLDRAKYFNLHSINSENKMTQAEVSYLVNDLNVGFGRSFWSPFSSYSGDAPYPSASYAQTNGPAAISSTKNHPNYNLFSKNYIVTEHPSKIFVANEDPVQVAEWAANYFKYYFDNDTRPEYYEPMNEPFVHSHEFGIDQVVARQQMTAVFAEIGKKFKQEGISTKIIGYSSAWPSMEKWDFAHFDGRMKYFMDVAGPHIDGISVHPYDGVNVTGADNERSGSNLEAILDLVETYSHYKWDAVKPLAISEYGGIESGYGDTYSDLRSVQSLRSQNKMLMQLLNRQDRLLTSIPFNTGKSSWHYNAANNWNPYGAAILRPDPNSIINGQPTQFFWTKRVDFYRLWSDVKGKRVKVQSTNPDIQVNAFVSGNKAYVALNTLADYWETVNLDFVNSLGNVTNVRQKRLVAHQSNTPIYQDTTIAAPSSYAMQPGETIVLEYTFANNVSFTDTYHTEHYYADEHTVAITAGTAHSFTFNGVTTGAGNSVLRISMGRAHGLSLQPTVKVNGTTVAIKQNWGGGSQATRDEFFGAIEVDLTNSLLQANNTVTVTYPDTGGKIASVVLQVNNDSNGGGATDSVTFANSITSLASQTDYAFSMNYGAAASRDIAVELWQGATYLAGGKTTVNAGSGIATVNLSVSPAPTVGSTDYILKGSIRPAGTNWQQNIDTQQINNITIGSDDFAFTNALTHLPSQTSYDFLVDYDALQTRDLVVEIWNSAGWQGEGKATVQQGAGTATVTVNLATAPTVGETGYILKGSIRPEGTNWQQNIDTAQLNNITISSLTLPSGYTQLAFGSAGKCADVPNGSATDGVQLQQWACYASANQSFQLTNFSAGYYLIENQASGKCIDKTNSANAGAIVHQWTCSAANDNQAWTVLDAGNGSFQLQNKHSGLCLGIVGGNAGTSNGDQLTQAACGSDSSQLISFN</sequence>
<dbReference type="InterPro" id="IPR013780">
    <property type="entry name" value="Glyco_hydro_b"/>
</dbReference>
<dbReference type="InterPro" id="IPR017853">
    <property type="entry name" value="GH"/>
</dbReference>
<dbReference type="Gene3D" id="2.60.120.1200">
    <property type="match status" value="1"/>
</dbReference>
<dbReference type="InterPro" id="IPR035992">
    <property type="entry name" value="Ricin_B-like_lectins"/>
</dbReference>
<organism evidence="3 4">
    <name type="scientific">Saccharobesus litoralis</name>
    <dbReference type="NCBI Taxonomy" id="2172099"/>
    <lineage>
        <taxon>Bacteria</taxon>
        <taxon>Pseudomonadati</taxon>
        <taxon>Pseudomonadota</taxon>
        <taxon>Gammaproteobacteria</taxon>
        <taxon>Alteromonadales</taxon>
        <taxon>Alteromonadaceae</taxon>
        <taxon>Saccharobesus</taxon>
    </lineage>
</organism>